<accession>S4NWU1</accession>
<protein>
    <submittedName>
        <fullName evidence="1">Uncharacterized protein</fullName>
    </submittedName>
</protein>
<reference evidence="1" key="2">
    <citation type="submission" date="2013-05" db="EMBL/GenBank/DDBJ databases">
        <authorList>
            <person name="Carter J.-M."/>
            <person name="Baker S.C."/>
            <person name="Pink R."/>
            <person name="Carter D.R.F."/>
            <person name="Collins A."/>
            <person name="Tomlin J."/>
            <person name="Gibbs M."/>
            <person name="Breuker C.J."/>
        </authorList>
    </citation>
    <scope>NUCLEOTIDE SEQUENCE</scope>
    <source>
        <tissue evidence="1">Ovary</tissue>
    </source>
</reference>
<sequence>MLTYLHTLRVIILVTSTKGIFPSRNRLFILPYAESYTVTLGQVKCTTETILKRELRTQFKARLSNSTLA</sequence>
<proteinExistence type="predicted"/>
<name>S4NWU1_9NEOP</name>
<reference evidence="1" key="1">
    <citation type="journal article" date="2013" name="BMC Genomics">
        <title>Unscrambling butterfly oogenesis.</title>
        <authorList>
            <person name="Carter J.M."/>
            <person name="Baker S.C."/>
            <person name="Pink R."/>
            <person name="Carter D.R."/>
            <person name="Collins A."/>
            <person name="Tomlin J."/>
            <person name="Gibbs M."/>
            <person name="Breuker C.J."/>
        </authorList>
    </citation>
    <scope>NUCLEOTIDE SEQUENCE</scope>
    <source>
        <tissue evidence="1">Ovary</tissue>
    </source>
</reference>
<dbReference type="AlphaFoldDB" id="S4NWU1"/>
<dbReference type="EMBL" id="GAIX01011071">
    <property type="protein sequence ID" value="JAA81489.1"/>
    <property type="molecule type" value="Transcribed_RNA"/>
</dbReference>
<evidence type="ECO:0000313" key="1">
    <source>
        <dbReference type="EMBL" id="JAA81489.1"/>
    </source>
</evidence>
<organism evidence="1">
    <name type="scientific">Pararge aegeria</name>
    <name type="common">speckled wood butterfly</name>
    <dbReference type="NCBI Taxonomy" id="116150"/>
    <lineage>
        <taxon>Eukaryota</taxon>
        <taxon>Metazoa</taxon>
        <taxon>Ecdysozoa</taxon>
        <taxon>Arthropoda</taxon>
        <taxon>Hexapoda</taxon>
        <taxon>Insecta</taxon>
        <taxon>Pterygota</taxon>
        <taxon>Neoptera</taxon>
        <taxon>Endopterygota</taxon>
        <taxon>Lepidoptera</taxon>
        <taxon>Glossata</taxon>
        <taxon>Ditrysia</taxon>
        <taxon>Papilionoidea</taxon>
        <taxon>Nymphalidae</taxon>
        <taxon>Satyrinae</taxon>
        <taxon>Satyrini</taxon>
        <taxon>Parargina</taxon>
        <taxon>Pararge</taxon>
    </lineage>
</organism>